<proteinExistence type="predicted"/>
<dbReference type="Proteomes" id="UP000055047">
    <property type="component" value="Unassembled WGS sequence"/>
</dbReference>
<evidence type="ECO:0000313" key="2">
    <source>
        <dbReference type="Proteomes" id="UP000055047"/>
    </source>
</evidence>
<sequence length="16" mass="1614">MAAKRAGVAGQNPSKK</sequence>
<name>A0A098GJ94_ANAPH</name>
<evidence type="ECO:0000313" key="1">
    <source>
        <dbReference type="EMBL" id="CEH11064.1"/>
    </source>
</evidence>
<gene>
    <name evidence="1" type="ORF">ANAPHAGO_00044</name>
</gene>
<protein>
    <submittedName>
        <fullName evidence="1">Uncharacterized protein</fullName>
    </submittedName>
</protein>
<reference evidence="1 2" key="1">
    <citation type="submission" date="2014-09" db="EMBL/GenBank/DDBJ databases">
        <authorList>
            <person name="Loux Valentin"/>
            <person name="Dugat Thibaut"/>
        </authorList>
    </citation>
    <scope>NUCLEOTIDE SEQUENCE [LARGE SCALE GENOMIC DNA]</scope>
    <source>
        <strain evidence="1 2">BOV-10_179</strain>
    </source>
</reference>
<dbReference type="EMBL" id="CCXQ01000059">
    <property type="protein sequence ID" value="CEH11064.1"/>
    <property type="molecule type" value="Genomic_DNA"/>
</dbReference>
<organism evidence="1 2">
    <name type="scientific">Anaplasma phagocytophilum</name>
    <name type="common">Ehrlichia phagocytophila</name>
    <dbReference type="NCBI Taxonomy" id="948"/>
    <lineage>
        <taxon>Bacteria</taxon>
        <taxon>Pseudomonadati</taxon>
        <taxon>Pseudomonadota</taxon>
        <taxon>Alphaproteobacteria</taxon>
        <taxon>Rickettsiales</taxon>
        <taxon>Anaplasmataceae</taxon>
        <taxon>Anaplasma</taxon>
        <taxon>phagocytophilum group</taxon>
    </lineage>
</organism>
<dbReference type="AlphaFoldDB" id="A0A098GJ94"/>
<accession>A0A098GJ94</accession>